<name>A0A9K3N4E1_HELAN</name>
<dbReference type="Gramene" id="mRNA:HanXRQr2_Chr10g0442551">
    <property type="protein sequence ID" value="CDS:HanXRQr2_Chr10g0442551.1"/>
    <property type="gene ID" value="HanXRQr2_Chr10g0442551"/>
</dbReference>
<dbReference type="AlphaFoldDB" id="A0A9K3N4E1"/>
<organism evidence="1 2">
    <name type="scientific">Helianthus annuus</name>
    <name type="common">Common sunflower</name>
    <dbReference type="NCBI Taxonomy" id="4232"/>
    <lineage>
        <taxon>Eukaryota</taxon>
        <taxon>Viridiplantae</taxon>
        <taxon>Streptophyta</taxon>
        <taxon>Embryophyta</taxon>
        <taxon>Tracheophyta</taxon>
        <taxon>Spermatophyta</taxon>
        <taxon>Magnoliopsida</taxon>
        <taxon>eudicotyledons</taxon>
        <taxon>Gunneridae</taxon>
        <taxon>Pentapetalae</taxon>
        <taxon>asterids</taxon>
        <taxon>campanulids</taxon>
        <taxon>Asterales</taxon>
        <taxon>Asteraceae</taxon>
        <taxon>Asteroideae</taxon>
        <taxon>Heliantheae alliance</taxon>
        <taxon>Heliantheae</taxon>
        <taxon>Helianthus</taxon>
    </lineage>
</organism>
<evidence type="ECO:0000313" key="1">
    <source>
        <dbReference type="EMBL" id="KAF5786574.1"/>
    </source>
</evidence>
<dbReference type="EMBL" id="MNCJ02000325">
    <property type="protein sequence ID" value="KAF5786574.1"/>
    <property type="molecule type" value="Genomic_DNA"/>
</dbReference>
<reference evidence="1" key="2">
    <citation type="submission" date="2020-06" db="EMBL/GenBank/DDBJ databases">
        <title>Helianthus annuus Genome sequencing and assembly Release 2.</title>
        <authorList>
            <person name="Gouzy J."/>
            <person name="Langlade N."/>
            <person name="Munos S."/>
        </authorList>
    </citation>
    <scope>NUCLEOTIDE SEQUENCE</scope>
    <source>
        <tissue evidence="1">Leaves</tissue>
    </source>
</reference>
<proteinExistence type="predicted"/>
<evidence type="ECO:0000313" key="2">
    <source>
        <dbReference type="Proteomes" id="UP000215914"/>
    </source>
</evidence>
<gene>
    <name evidence="1" type="ORF">HanXRQr2_Chr10g0442551</name>
</gene>
<comment type="caution">
    <text evidence="1">The sequence shown here is derived from an EMBL/GenBank/DDBJ whole genome shotgun (WGS) entry which is preliminary data.</text>
</comment>
<sequence>MDNIVNPHLRMLSNNVVHPIQRNFIENKTESSRNDVCNLWFLNFLAFIN</sequence>
<keyword evidence="2" id="KW-1185">Reference proteome</keyword>
<dbReference type="Proteomes" id="UP000215914">
    <property type="component" value="Unassembled WGS sequence"/>
</dbReference>
<protein>
    <submittedName>
        <fullName evidence="1">Uncharacterized protein</fullName>
    </submittedName>
</protein>
<accession>A0A9K3N4E1</accession>
<reference evidence="1" key="1">
    <citation type="journal article" date="2017" name="Nature">
        <title>The sunflower genome provides insights into oil metabolism, flowering and Asterid evolution.</title>
        <authorList>
            <person name="Badouin H."/>
            <person name="Gouzy J."/>
            <person name="Grassa C.J."/>
            <person name="Murat F."/>
            <person name="Staton S.E."/>
            <person name="Cottret L."/>
            <person name="Lelandais-Briere C."/>
            <person name="Owens G.L."/>
            <person name="Carrere S."/>
            <person name="Mayjonade B."/>
            <person name="Legrand L."/>
            <person name="Gill N."/>
            <person name="Kane N.C."/>
            <person name="Bowers J.E."/>
            <person name="Hubner S."/>
            <person name="Bellec A."/>
            <person name="Berard A."/>
            <person name="Berges H."/>
            <person name="Blanchet N."/>
            <person name="Boniface M.C."/>
            <person name="Brunel D."/>
            <person name="Catrice O."/>
            <person name="Chaidir N."/>
            <person name="Claudel C."/>
            <person name="Donnadieu C."/>
            <person name="Faraut T."/>
            <person name="Fievet G."/>
            <person name="Helmstetter N."/>
            <person name="King M."/>
            <person name="Knapp S.J."/>
            <person name="Lai Z."/>
            <person name="Le Paslier M.C."/>
            <person name="Lippi Y."/>
            <person name="Lorenzon L."/>
            <person name="Mandel J.R."/>
            <person name="Marage G."/>
            <person name="Marchand G."/>
            <person name="Marquand E."/>
            <person name="Bret-Mestries E."/>
            <person name="Morien E."/>
            <person name="Nambeesan S."/>
            <person name="Nguyen T."/>
            <person name="Pegot-Espagnet P."/>
            <person name="Pouilly N."/>
            <person name="Raftis F."/>
            <person name="Sallet E."/>
            <person name="Schiex T."/>
            <person name="Thomas J."/>
            <person name="Vandecasteele C."/>
            <person name="Vares D."/>
            <person name="Vear F."/>
            <person name="Vautrin S."/>
            <person name="Crespi M."/>
            <person name="Mangin B."/>
            <person name="Burke J.M."/>
            <person name="Salse J."/>
            <person name="Munos S."/>
            <person name="Vincourt P."/>
            <person name="Rieseberg L.H."/>
            <person name="Langlade N.B."/>
        </authorList>
    </citation>
    <scope>NUCLEOTIDE SEQUENCE</scope>
    <source>
        <tissue evidence="1">Leaves</tissue>
    </source>
</reference>